<evidence type="ECO:0000256" key="1">
    <source>
        <dbReference type="ARBA" id="ARBA00005820"/>
    </source>
</evidence>
<dbReference type="Pfam" id="PF03704">
    <property type="entry name" value="BTAD"/>
    <property type="match status" value="1"/>
</dbReference>
<feature type="domain" description="OmpR/PhoB-type" evidence="7">
    <location>
        <begin position="1"/>
        <end position="93"/>
    </location>
</feature>
<dbReference type="SMART" id="SM00862">
    <property type="entry name" value="Trans_reg_C"/>
    <property type="match status" value="1"/>
</dbReference>
<keyword evidence="3 5" id="KW-0238">DNA-binding</keyword>
<evidence type="ECO:0000256" key="6">
    <source>
        <dbReference type="SAM" id="MobiDB-lite"/>
    </source>
</evidence>
<dbReference type="RefSeq" id="WP_214159429.1">
    <property type="nucleotide sequence ID" value="NZ_JAHBAY010000014.1"/>
</dbReference>
<sequence length="1006" mass="107770">MLGPVRVWHGTTELELGPPQQRAALAVLLLREGRTVSLSELIDVLWGERPPATAVNVLHRYIGRLRRILEPDLPMRAPGRFLVRSSGGYRLDLAPEAVDLGRFRQLTEQARTAVGQGRPRMSVPLFIQALDLWQGPCGAGLGPEVLGHPLFTALEEERIAAVQTLADAALEAGDPHPVLPILRRTAVDHPWTESLHARLVMALAAAGQQAEALSRYESVRAGLAGQLGIDPGPELRAAHRKVLRQELPPAGSVRTGTAPASGPGTTPAPGPAPAQAEPPPGAPTVEATRRVRPAHLPAALPGFTGRDAETHRALAMLGPGDGAPATMVVAAVTGMAGIGKSTFALHWAHQVAARFPDGQLYVNLRGFDPGGDPLDPAGVVRGFLDALEVPPAQVPDGVDAQAALFRSLLTGRRMLLLIDNARDEEQVRPLLPGSAGHLVIVTSRNRLAGLIAREGAQPVALDLPDPDETRSVLVERLGAQRVAAEPGAVDEIVTRCGRLPLAVAIVAARAAANPTFSLAALAEELRATAGSLDAFSDTEPSTDARVAFSCSYRALGPAAARLFRLLALRFGPDLGTAAAAALAGLTPARTRPLLAELARAHLITERVPGRFVVHDLIGTYATEMVEQTESQEQRRAARRRLVDHYLHTGYAANRVIEPYRHPIDLPPPAEGAGPVRPADAATANAWFDTEYPVLLATVRQAADHGLEEQAWQLTWTMQQFFDRRGHWHDWIAALHVARDAAARRGDRAGLAHTYRGIGTVYSRLSRPEDSYRELDRSLALFGELGDGAAQAHLHLVLGAVKSRNRVRHRHQEAREHSRQALELFTAAGSTVGRARALNNLGFTSALLGDHQAALEHGQAALDLQQELGDEHGQAAAWDSVALALHRLGRRSEAIACYQRALAMFTTLGNRYFLAGTSSRLGDVYLDEGRPEQARACWEQALAVLDDLDHADAAQVAEKLRRTAEDADTTGTGTLSGRAGRVGLASSVQSSSQSFDARKISRGSRDS</sequence>
<dbReference type="EMBL" id="JAHBAY010000014">
    <property type="protein sequence ID" value="MBT0772889.1"/>
    <property type="molecule type" value="Genomic_DNA"/>
</dbReference>
<keyword evidence="9" id="KW-1185">Reference proteome</keyword>
<comment type="similarity">
    <text evidence="1">Belongs to the AfsR/DnrI/RedD regulatory family.</text>
</comment>
<dbReference type="InterPro" id="IPR005158">
    <property type="entry name" value="BTAD"/>
</dbReference>
<dbReference type="Pfam" id="PF13424">
    <property type="entry name" value="TPR_12"/>
    <property type="match status" value="1"/>
</dbReference>
<reference evidence="8 9" key="1">
    <citation type="submission" date="2021-05" db="EMBL/GenBank/DDBJ databases">
        <title>Kineosporia and Streptomyces sp. nov. two new marine actinobacteria isolated from Coral.</title>
        <authorList>
            <person name="Buangrab K."/>
            <person name="Sutthacheep M."/>
            <person name="Yeemin T."/>
            <person name="Harunari E."/>
            <person name="Igarashi Y."/>
            <person name="Kanchanasin P."/>
            <person name="Tanasupawat S."/>
            <person name="Phongsopitanun W."/>
        </authorList>
    </citation>
    <scope>NUCLEOTIDE SEQUENCE [LARGE SCALE GENOMIC DNA]</scope>
    <source>
        <strain evidence="8 9">J2-2</strain>
    </source>
</reference>
<dbReference type="Pfam" id="PF00486">
    <property type="entry name" value="Trans_reg_C"/>
    <property type="match status" value="1"/>
</dbReference>
<evidence type="ECO:0000313" key="9">
    <source>
        <dbReference type="Proteomes" id="UP001197247"/>
    </source>
</evidence>
<dbReference type="PRINTS" id="PR00364">
    <property type="entry name" value="DISEASERSIST"/>
</dbReference>
<dbReference type="Gene3D" id="3.40.50.300">
    <property type="entry name" value="P-loop containing nucleotide triphosphate hydrolases"/>
    <property type="match status" value="1"/>
</dbReference>
<feature type="compositionally biased region" description="Basic and acidic residues" evidence="6">
    <location>
        <begin position="995"/>
        <end position="1006"/>
    </location>
</feature>
<keyword evidence="4" id="KW-0804">Transcription</keyword>
<keyword evidence="2" id="KW-0805">Transcription regulation</keyword>
<dbReference type="InterPro" id="IPR027417">
    <property type="entry name" value="P-loop_NTPase"/>
</dbReference>
<dbReference type="InterPro" id="IPR001867">
    <property type="entry name" value="OmpR/PhoB-type_DNA-bd"/>
</dbReference>
<feature type="DNA-binding region" description="OmpR/PhoB-type" evidence="5">
    <location>
        <begin position="1"/>
        <end position="93"/>
    </location>
</feature>
<feature type="region of interest" description="Disordered" evidence="6">
    <location>
        <begin position="245"/>
        <end position="285"/>
    </location>
</feature>
<comment type="caution">
    <text evidence="8">The sequence shown here is derived from an EMBL/GenBank/DDBJ whole genome shotgun (WGS) entry which is preliminary data.</text>
</comment>
<dbReference type="SUPFAM" id="SSF46894">
    <property type="entry name" value="C-terminal effector domain of the bipartite response regulators"/>
    <property type="match status" value="1"/>
</dbReference>
<accession>A0ABS5TQR1</accession>
<dbReference type="InterPro" id="IPR051677">
    <property type="entry name" value="AfsR-DnrI-RedD_regulator"/>
</dbReference>
<evidence type="ECO:0000256" key="4">
    <source>
        <dbReference type="ARBA" id="ARBA00023163"/>
    </source>
</evidence>
<organism evidence="8 9">
    <name type="scientific">Kineosporia corallincola</name>
    <dbReference type="NCBI Taxonomy" id="2835133"/>
    <lineage>
        <taxon>Bacteria</taxon>
        <taxon>Bacillati</taxon>
        <taxon>Actinomycetota</taxon>
        <taxon>Actinomycetes</taxon>
        <taxon>Kineosporiales</taxon>
        <taxon>Kineosporiaceae</taxon>
        <taxon>Kineosporia</taxon>
    </lineage>
</organism>
<dbReference type="Proteomes" id="UP001197247">
    <property type="component" value="Unassembled WGS sequence"/>
</dbReference>
<evidence type="ECO:0000256" key="5">
    <source>
        <dbReference type="PROSITE-ProRule" id="PRU01091"/>
    </source>
</evidence>
<dbReference type="InterPro" id="IPR019734">
    <property type="entry name" value="TPR_rpt"/>
</dbReference>
<dbReference type="CDD" id="cd15831">
    <property type="entry name" value="BTAD"/>
    <property type="match status" value="1"/>
</dbReference>
<evidence type="ECO:0000256" key="2">
    <source>
        <dbReference type="ARBA" id="ARBA00023015"/>
    </source>
</evidence>
<dbReference type="SUPFAM" id="SSF52540">
    <property type="entry name" value="P-loop containing nucleoside triphosphate hydrolases"/>
    <property type="match status" value="1"/>
</dbReference>
<evidence type="ECO:0000313" key="8">
    <source>
        <dbReference type="EMBL" id="MBT0772889.1"/>
    </source>
</evidence>
<dbReference type="SUPFAM" id="SSF48452">
    <property type="entry name" value="TPR-like"/>
    <property type="match status" value="3"/>
</dbReference>
<evidence type="ECO:0000256" key="3">
    <source>
        <dbReference type="ARBA" id="ARBA00023125"/>
    </source>
</evidence>
<feature type="compositionally biased region" description="Low complexity" evidence="6">
    <location>
        <begin position="255"/>
        <end position="265"/>
    </location>
</feature>
<dbReference type="InterPro" id="IPR036388">
    <property type="entry name" value="WH-like_DNA-bd_sf"/>
</dbReference>
<feature type="compositionally biased region" description="Pro residues" evidence="6">
    <location>
        <begin position="266"/>
        <end position="282"/>
    </location>
</feature>
<dbReference type="PANTHER" id="PTHR35807:SF1">
    <property type="entry name" value="TRANSCRIPTIONAL REGULATOR REDD"/>
    <property type="match status" value="1"/>
</dbReference>
<dbReference type="PANTHER" id="PTHR35807">
    <property type="entry name" value="TRANSCRIPTIONAL REGULATOR REDD-RELATED"/>
    <property type="match status" value="1"/>
</dbReference>
<feature type="region of interest" description="Disordered" evidence="6">
    <location>
        <begin position="984"/>
        <end position="1006"/>
    </location>
</feature>
<dbReference type="SMART" id="SM00028">
    <property type="entry name" value="TPR"/>
    <property type="match status" value="5"/>
</dbReference>
<proteinExistence type="inferred from homology"/>
<evidence type="ECO:0000259" key="7">
    <source>
        <dbReference type="PROSITE" id="PS51755"/>
    </source>
</evidence>
<dbReference type="PROSITE" id="PS51755">
    <property type="entry name" value="OMPR_PHOB"/>
    <property type="match status" value="1"/>
</dbReference>
<dbReference type="InterPro" id="IPR011990">
    <property type="entry name" value="TPR-like_helical_dom_sf"/>
</dbReference>
<dbReference type="Gene3D" id="1.25.40.10">
    <property type="entry name" value="Tetratricopeptide repeat domain"/>
    <property type="match status" value="2"/>
</dbReference>
<protein>
    <submittedName>
        <fullName evidence="8">Tetratricopeptide repeat protein</fullName>
    </submittedName>
</protein>
<dbReference type="InterPro" id="IPR016032">
    <property type="entry name" value="Sig_transdc_resp-reg_C-effctor"/>
</dbReference>
<dbReference type="SMART" id="SM01043">
    <property type="entry name" value="BTAD"/>
    <property type="match status" value="1"/>
</dbReference>
<gene>
    <name evidence="8" type="ORF">KIH74_28360</name>
</gene>
<name>A0ABS5TQR1_9ACTN</name>
<dbReference type="Gene3D" id="1.10.10.10">
    <property type="entry name" value="Winged helix-like DNA-binding domain superfamily/Winged helix DNA-binding domain"/>
    <property type="match status" value="1"/>
</dbReference>